<evidence type="ECO:0000259" key="5">
    <source>
        <dbReference type="PROSITE" id="PS51462"/>
    </source>
</evidence>
<evidence type="ECO:0000256" key="4">
    <source>
        <dbReference type="RuleBase" id="RU003476"/>
    </source>
</evidence>
<keyword evidence="3" id="KW-0460">Magnesium</keyword>
<name>A0A7C1JKI0_9CHLR</name>
<protein>
    <submittedName>
        <fullName evidence="6">NUDIX domain-containing protein</fullName>
    </submittedName>
</protein>
<dbReference type="InterPro" id="IPR020476">
    <property type="entry name" value="Nudix_hydrolase"/>
</dbReference>
<dbReference type="AlphaFoldDB" id="A0A7C1JKI0"/>
<dbReference type="InterPro" id="IPR015797">
    <property type="entry name" value="NUDIX_hydrolase-like_dom_sf"/>
</dbReference>
<reference evidence="6" key="1">
    <citation type="journal article" date="2020" name="mSystems">
        <title>Genome- and Community-Level Interaction Insights into Carbon Utilization and Element Cycling Functions of Hydrothermarchaeota in Hydrothermal Sediment.</title>
        <authorList>
            <person name="Zhou Z."/>
            <person name="Liu Y."/>
            <person name="Xu W."/>
            <person name="Pan J."/>
            <person name="Luo Z.H."/>
            <person name="Li M."/>
        </authorList>
    </citation>
    <scope>NUCLEOTIDE SEQUENCE [LARGE SCALE GENOMIC DNA]</scope>
    <source>
        <strain evidence="6">SpSt-289</strain>
    </source>
</reference>
<evidence type="ECO:0000256" key="1">
    <source>
        <dbReference type="ARBA" id="ARBA00001946"/>
    </source>
</evidence>
<comment type="caution">
    <text evidence="6">The sequence shown here is derived from an EMBL/GenBank/DDBJ whole genome shotgun (WGS) entry which is preliminary data.</text>
</comment>
<feature type="domain" description="Nudix hydrolase" evidence="5">
    <location>
        <begin position="37"/>
        <end position="169"/>
    </location>
</feature>
<keyword evidence="2 4" id="KW-0378">Hydrolase</keyword>
<accession>A0A7C1JKI0</accession>
<dbReference type="Pfam" id="PF00293">
    <property type="entry name" value="NUDIX"/>
    <property type="match status" value="1"/>
</dbReference>
<evidence type="ECO:0000256" key="2">
    <source>
        <dbReference type="ARBA" id="ARBA00022801"/>
    </source>
</evidence>
<organism evidence="6">
    <name type="scientific">Caldilinea aerophila</name>
    <dbReference type="NCBI Taxonomy" id="133453"/>
    <lineage>
        <taxon>Bacteria</taxon>
        <taxon>Bacillati</taxon>
        <taxon>Chloroflexota</taxon>
        <taxon>Caldilineae</taxon>
        <taxon>Caldilineales</taxon>
        <taxon>Caldilineaceae</taxon>
        <taxon>Caldilinea</taxon>
    </lineage>
</organism>
<dbReference type="GO" id="GO:0016787">
    <property type="term" value="F:hydrolase activity"/>
    <property type="evidence" value="ECO:0007669"/>
    <property type="project" value="UniProtKB-KW"/>
</dbReference>
<dbReference type="Pfam" id="PF14803">
    <property type="entry name" value="Zn_ribbon_Nudix"/>
    <property type="match status" value="1"/>
</dbReference>
<gene>
    <name evidence="6" type="ORF">ENQ20_19905</name>
</gene>
<dbReference type="EMBL" id="DSMG01000199">
    <property type="protein sequence ID" value="HDX33721.1"/>
    <property type="molecule type" value="Genomic_DNA"/>
</dbReference>
<proteinExistence type="inferred from homology"/>
<evidence type="ECO:0000256" key="3">
    <source>
        <dbReference type="ARBA" id="ARBA00022842"/>
    </source>
</evidence>
<dbReference type="InterPro" id="IPR020084">
    <property type="entry name" value="NUDIX_hydrolase_CS"/>
</dbReference>
<dbReference type="InterPro" id="IPR000086">
    <property type="entry name" value="NUDIX_hydrolase_dom"/>
</dbReference>
<dbReference type="PRINTS" id="PR00502">
    <property type="entry name" value="NUDIXFAMILY"/>
</dbReference>
<dbReference type="PROSITE" id="PS00893">
    <property type="entry name" value="NUDIX_BOX"/>
    <property type="match status" value="1"/>
</dbReference>
<dbReference type="PROSITE" id="PS51462">
    <property type="entry name" value="NUDIX"/>
    <property type="match status" value="1"/>
</dbReference>
<comment type="similarity">
    <text evidence="4">Belongs to the Nudix hydrolase family.</text>
</comment>
<dbReference type="Gene3D" id="3.90.79.10">
    <property type="entry name" value="Nucleoside Triphosphate Pyrophosphohydrolase"/>
    <property type="match status" value="1"/>
</dbReference>
<dbReference type="InterPro" id="IPR029401">
    <property type="entry name" value="Nudix_N"/>
</dbReference>
<dbReference type="CDD" id="cd04673">
    <property type="entry name" value="NUDIX_ADPRase"/>
    <property type="match status" value="1"/>
</dbReference>
<evidence type="ECO:0000313" key="6">
    <source>
        <dbReference type="EMBL" id="HDX33721.1"/>
    </source>
</evidence>
<sequence length="186" mass="20819">MSQQRYRYCPHCAHALENRLVEGKLRQVCPACNFIHFPDPKVAVVALIEQDERVLLIRRAVEPARGLWALPGGYMDAGEMPEDALRREVQEEVGISILVTELLEIFPMVNSGGVSLGIVLAYQAHPQEGAAELRACDDVDQARWFSVEELPAALAFDSTKELLARWKHKFISRMGGHDDDIIRNAG</sequence>
<dbReference type="PANTHER" id="PTHR43222:SF2">
    <property type="entry name" value="NUDIX HYDROLASE 23, CHLOROPLASTIC"/>
    <property type="match status" value="1"/>
</dbReference>
<dbReference type="SUPFAM" id="SSF55811">
    <property type="entry name" value="Nudix"/>
    <property type="match status" value="1"/>
</dbReference>
<comment type="cofactor">
    <cofactor evidence="1">
        <name>Mg(2+)</name>
        <dbReference type="ChEBI" id="CHEBI:18420"/>
    </cofactor>
</comment>
<dbReference type="Gene3D" id="2.20.70.10">
    <property type="match status" value="1"/>
</dbReference>
<dbReference type="PANTHER" id="PTHR43222">
    <property type="entry name" value="NUDIX HYDROLASE 23"/>
    <property type="match status" value="1"/>
</dbReference>